<dbReference type="InterPro" id="IPR003804">
    <property type="entry name" value="Lactate_perm"/>
</dbReference>
<evidence type="ECO:0000256" key="5">
    <source>
        <dbReference type="ARBA" id="ARBA00022692"/>
    </source>
</evidence>
<accession>A0A5D4TQW5</accession>
<keyword evidence="6 8" id="KW-1133">Transmembrane helix</keyword>
<dbReference type="Pfam" id="PF02652">
    <property type="entry name" value="Lactate_perm"/>
    <property type="match status" value="1"/>
</dbReference>
<comment type="subcellular location">
    <subcellularLocation>
        <location evidence="1 8">Cell membrane</location>
        <topology evidence="1 8">Multi-pass membrane protein</topology>
    </subcellularLocation>
</comment>
<feature type="transmembrane region" description="Helical" evidence="8">
    <location>
        <begin position="522"/>
        <end position="545"/>
    </location>
</feature>
<evidence type="ECO:0000256" key="1">
    <source>
        <dbReference type="ARBA" id="ARBA00004651"/>
    </source>
</evidence>
<gene>
    <name evidence="9" type="ORF">FZC80_10995</name>
</gene>
<feature type="transmembrane region" description="Helical" evidence="8">
    <location>
        <begin position="401"/>
        <end position="423"/>
    </location>
</feature>
<proteinExistence type="inferred from homology"/>
<feature type="transmembrane region" description="Helical" evidence="8">
    <location>
        <begin position="362"/>
        <end position="380"/>
    </location>
</feature>
<evidence type="ECO:0000256" key="8">
    <source>
        <dbReference type="RuleBase" id="RU365092"/>
    </source>
</evidence>
<reference evidence="9 10" key="1">
    <citation type="submission" date="2019-08" db="EMBL/GenBank/DDBJ databases">
        <title>Bacillus genomes from the desert of Cuatro Cienegas, Coahuila.</title>
        <authorList>
            <person name="Olmedo-Alvarez G."/>
        </authorList>
    </citation>
    <scope>NUCLEOTIDE SEQUENCE [LARGE SCALE GENOMIC DNA]</scope>
    <source>
        <strain evidence="9 10">CH451a_14T</strain>
    </source>
</reference>
<dbReference type="Proteomes" id="UP000325054">
    <property type="component" value="Unassembled WGS sequence"/>
</dbReference>
<feature type="transmembrane region" description="Helical" evidence="8">
    <location>
        <begin position="6"/>
        <end position="23"/>
    </location>
</feature>
<organism evidence="9 10">
    <name type="scientific">Rossellomorea aquimaris</name>
    <dbReference type="NCBI Taxonomy" id="189382"/>
    <lineage>
        <taxon>Bacteria</taxon>
        <taxon>Bacillati</taxon>
        <taxon>Bacillota</taxon>
        <taxon>Bacilli</taxon>
        <taxon>Bacillales</taxon>
        <taxon>Bacillaceae</taxon>
        <taxon>Rossellomorea</taxon>
    </lineage>
</organism>
<dbReference type="RefSeq" id="WP_148991797.1">
    <property type="nucleotide sequence ID" value="NZ_VTEW01000008.1"/>
</dbReference>
<evidence type="ECO:0000313" key="10">
    <source>
        <dbReference type="Proteomes" id="UP000325054"/>
    </source>
</evidence>
<protein>
    <recommendedName>
        <fullName evidence="8">L-lactate permease</fullName>
    </recommendedName>
</protein>
<evidence type="ECO:0000256" key="7">
    <source>
        <dbReference type="ARBA" id="ARBA00023136"/>
    </source>
</evidence>
<evidence type="ECO:0000256" key="2">
    <source>
        <dbReference type="ARBA" id="ARBA00010100"/>
    </source>
</evidence>
<feature type="transmembrane region" description="Helical" evidence="8">
    <location>
        <begin position="103"/>
        <end position="128"/>
    </location>
</feature>
<dbReference type="NCBIfam" id="TIGR00795">
    <property type="entry name" value="lctP"/>
    <property type="match status" value="1"/>
</dbReference>
<comment type="caution">
    <text evidence="9">The sequence shown here is derived from an EMBL/GenBank/DDBJ whole genome shotgun (WGS) entry which is preliminary data.</text>
</comment>
<feature type="transmembrane region" description="Helical" evidence="8">
    <location>
        <begin position="312"/>
        <end position="331"/>
    </location>
</feature>
<keyword evidence="5 8" id="KW-0812">Transmembrane</keyword>
<keyword evidence="4 8" id="KW-1003">Cell membrane</keyword>
<keyword evidence="7 8" id="KW-0472">Membrane</keyword>
<dbReference type="OrthoDB" id="9761056at2"/>
<evidence type="ECO:0000256" key="6">
    <source>
        <dbReference type="ARBA" id="ARBA00022989"/>
    </source>
</evidence>
<dbReference type="GO" id="GO:0015129">
    <property type="term" value="F:lactate transmembrane transporter activity"/>
    <property type="evidence" value="ECO:0007669"/>
    <property type="project" value="UniProtKB-UniRule"/>
</dbReference>
<feature type="transmembrane region" description="Helical" evidence="8">
    <location>
        <begin position="30"/>
        <end position="49"/>
    </location>
</feature>
<comment type="function">
    <text evidence="8">Uptake of L-lactate across the membrane. Can also transport D-lactate and glycolate.</text>
</comment>
<evidence type="ECO:0000256" key="4">
    <source>
        <dbReference type="ARBA" id="ARBA00022475"/>
    </source>
</evidence>
<dbReference type="EMBL" id="VTEW01000008">
    <property type="protein sequence ID" value="TYS78293.1"/>
    <property type="molecule type" value="Genomic_DNA"/>
</dbReference>
<dbReference type="GO" id="GO:0005886">
    <property type="term" value="C:plasma membrane"/>
    <property type="evidence" value="ECO:0007669"/>
    <property type="project" value="UniProtKB-SubCell"/>
</dbReference>
<feature type="transmembrane region" description="Helical" evidence="8">
    <location>
        <begin position="202"/>
        <end position="225"/>
    </location>
</feature>
<sequence>MNIFELFTALTPVLAVFIFLVILRMPASRAMPVSLAATALLAFFIWKVPAVQITAAAIEGILISVSILWIVFGAILLLNTLTNSGALDSIRNGFTQISADRRVQLIIIAWLFGSFIEGAAGFGTPAAIGAPLLVALGFPPLAAVSLALIADSSAVSFGAVGTPMIVGVKQGLNEGASLAQIVENSLGSMSINQFLQEVASTAVFIDLFIGTFIPLILVVMLTRFFGENRSWKEGLELFPFAIFAGLSFTIPAFLVATLLGPEFPSIIGGLVGLAIVVPAAKRGFLLPDKPWDFSETPSVIAQPVTGNKTMPLWLAWLPYLLVAVFLVLTRLDILPLKGWLREVKVGWASILGTEISTFFEPLYLPGSIFILVVVLTILLHKMNGSLVRKTFSQSAKTMGGSIIALGTAVPMVRIFINSGVNLADLGSMPMELAAMVSEVIGGNWPLAAPIIGALGSFISGSATFSNMMFSLFQFSVADSIGANTEVVLALQVLGANSGNMICVLNVVAAASVVNLGGKEGTIIRMTLIPMLFYALLAGIIGFLLLM</sequence>
<name>A0A5D4TQW5_9BACI</name>
<dbReference type="GO" id="GO:0015295">
    <property type="term" value="F:solute:proton symporter activity"/>
    <property type="evidence" value="ECO:0007669"/>
    <property type="project" value="TreeGrafter"/>
</dbReference>
<comment type="similarity">
    <text evidence="2 8">Belongs to the lactate permease family.</text>
</comment>
<dbReference type="PANTHER" id="PTHR30003:SF0">
    <property type="entry name" value="GLYCOLATE PERMEASE GLCA-RELATED"/>
    <property type="match status" value="1"/>
</dbReference>
<evidence type="ECO:0000256" key="3">
    <source>
        <dbReference type="ARBA" id="ARBA00022448"/>
    </source>
</evidence>
<feature type="transmembrane region" description="Helical" evidence="8">
    <location>
        <begin position="486"/>
        <end position="510"/>
    </location>
</feature>
<feature type="transmembrane region" description="Helical" evidence="8">
    <location>
        <begin position="443"/>
        <end position="465"/>
    </location>
</feature>
<evidence type="ECO:0000313" key="9">
    <source>
        <dbReference type="EMBL" id="TYS78293.1"/>
    </source>
</evidence>
<feature type="transmembrane region" description="Helical" evidence="8">
    <location>
        <begin position="237"/>
        <end position="257"/>
    </location>
</feature>
<feature type="transmembrane region" description="Helical" evidence="8">
    <location>
        <begin position="61"/>
        <end position="82"/>
    </location>
</feature>
<dbReference type="PANTHER" id="PTHR30003">
    <property type="entry name" value="L-LACTATE PERMEASE"/>
    <property type="match status" value="1"/>
</dbReference>
<dbReference type="AlphaFoldDB" id="A0A5D4TQW5"/>
<feature type="transmembrane region" description="Helical" evidence="8">
    <location>
        <begin position="263"/>
        <end position="280"/>
    </location>
</feature>
<keyword evidence="3 8" id="KW-0813">Transport</keyword>